<accession>A0A0F9EJX7</accession>
<proteinExistence type="predicted"/>
<organism evidence="1">
    <name type="scientific">marine sediment metagenome</name>
    <dbReference type="NCBI Taxonomy" id="412755"/>
    <lineage>
        <taxon>unclassified sequences</taxon>
        <taxon>metagenomes</taxon>
        <taxon>ecological metagenomes</taxon>
    </lineage>
</organism>
<evidence type="ECO:0000313" key="1">
    <source>
        <dbReference type="EMBL" id="KKL45215.1"/>
    </source>
</evidence>
<reference evidence="1" key="1">
    <citation type="journal article" date="2015" name="Nature">
        <title>Complex archaea that bridge the gap between prokaryotes and eukaryotes.</title>
        <authorList>
            <person name="Spang A."/>
            <person name="Saw J.H."/>
            <person name="Jorgensen S.L."/>
            <person name="Zaremba-Niedzwiedzka K."/>
            <person name="Martijn J."/>
            <person name="Lind A.E."/>
            <person name="van Eijk R."/>
            <person name="Schleper C."/>
            <person name="Guy L."/>
            <person name="Ettema T.J."/>
        </authorList>
    </citation>
    <scope>NUCLEOTIDE SEQUENCE</scope>
</reference>
<dbReference type="AlphaFoldDB" id="A0A0F9EJX7"/>
<gene>
    <name evidence="1" type="ORF">LCGC14_2357930</name>
</gene>
<protein>
    <submittedName>
        <fullName evidence="1">Uncharacterized protein</fullName>
    </submittedName>
</protein>
<sequence length="76" mass="8936">MKEKIEYLIEYKLAGSSRYHGRTMRFKSRKVALDLAAGKNPTGKEKVFFLYSEKIVSYRVIEQRRKVLKVFPNPVP</sequence>
<dbReference type="EMBL" id="LAZR01034473">
    <property type="protein sequence ID" value="KKL45215.1"/>
    <property type="molecule type" value="Genomic_DNA"/>
</dbReference>
<name>A0A0F9EJX7_9ZZZZ</name>
<comment type="caution">
    <text evidence="1">The sequence shown here is derived from an EMBL/GenBank/DDBJ whole genome shotgun (WGS) entry which is preliminary data.</text>
</comment>